<feature type="transmembrane region" description="Helical" evidence="14">
    <location>
        <begin position="12"/>
        <end position="30"/>
    </location>
</feature>
<feature type="transmembrane region" description="Helical" evidence="14">
    <location>
        <begin position="205"/>
        <end position="224"/>
    </location>
</feature>
<keyword evidence="9 14" id="KW-0482">Metalloprotease</keyword>
<keyword evidence="8 14" id="KW-1133">Transmembrane helix</keyword>
<dbReference type="AlphaFoldDB" id="A0AAD8UV40"/>
<comment type="catalytic activity">
    <reaction evidence="11 14">
        <text>Hydrolyzes the peptide bond -P2-(S-farnesyl or geranylgeranyl)C-P1'-P2'-P3'-COOH where P1' and P2' are amino acids with aliphatic side chains and P3' is any C-terminal residue.</text>
        <dbReference type="EC" id="3.4.24.84"/>
    </reaction>
</comment>
<dbReference type="InterPro" id="IPR027057">
    <property type="entry name" value="CAXX_Prtase_1"/>
</dbReference>
<dbReference type="GO" id="GO:0071586">
    <property type="term" value="P:CAAX-box protein processing"/>
    <property type="evidence" value="ECO:0007669"/>
    <property type="project" value="UniProtKB-UniRule"/>
</dbReference>
<dbReference type="GO" id="GO:0005789">
    <property type="term" value="C:endoplasmic reticulum membrane"/>
    <property type="evidence" value="ECO:0007669"/>
    <property type="project" value="UniProtKB-SubCell"/>
</dbReference>
<evidence type="ECO:0000256" key="14">
    <source>
        <dbReference type="RuleBase" id="RU366005"/>
    </source>
</evidence>
<dbReference type="Gene3D" id="3.30.2010.10">
    <property type="entry name" value="Metalloproteases ('zincins'), catalytic domain"/>
    <property type="match status" value="1"/>
</dbReference>
<evidence type="ECO:0000256" key="3">
    <source>
        <dbReference type="ARBA" id="ARBA00022692"/>
    </source>
</evidence>
<comment type="function">
    <text evidence="14">Proteolytically removes the C-terminal three residues of farnesylated proteins.</text>
</comment>
<dbReference type="PANTHER" id="PTHR10120">
    <property type="entry name" value="CAAX PRENYL PROTEASE 1"/>
    <property type="match status" value="1"/>
</dbReference>
<name>A0AAD8UV40_BABGI</name>
<keyword evidence="2 14" id="KW-0645">Protease</keyword>
<evidence type="ECO:0000256" key="5">
    <source>
        <dbReference type="ARBA" id="ARBA00022801"/>
    </source>
</evidence>
<keyword evidence="10 14" id="KW-0472">Membrane</keyword>
<feature type="active site" evidence="12">
    <location>
        <position position="307"/>
    </location>
</feature>
<evidence type="ECO:0000256" key="11">
    <source>
        <dbReference type="ARBA" id="ARBA00044456"/>
    </source>
</evidence>
<feature type="transmembrane region" description="Helical" evidence="14">
    <location>
        <begin position="176"/>
        <end position="198"/>
    </location>
</feature>
<organism evidence="17 18">
    <name type="scientific">Babesia gibsoni</name>
    <dbReference type="NCBI Taxonomy" id="33632"/>
    <lineage>
        <taxon>Eukaryota</taxon>
        <taxon>Sar</taxon>
        <taxon>Alveolata</taxon>
        <taxon>Apicomplexa</taxon>
        <taxon>Aconoidasida</taxon>
        <taxon>Piroplasmida</taxon>
        <taxon>Babesiidae</taxon>
        <taxon>Babesia</taxon>
    </lineage>
</organism>
<evidence type="ECO:0000256" key="1">
    <source>
        <dbReference type="ARBA" id="ARBA00004477"/>
    </source>
</evidence>
<keyword evidence="6 14" id="KW-0256">Endoplasmic reticulum</keyword>
<evidence type="ECO:0000313" key="18">
    <source>
        <dbReference type="Proteomes" id="UP001230268"/>
    </source>
</evidence>
<evidence type="ECO:0000256" key="8">
    <source>
        <dbReference type="ARBA" id="ARBA00022989"/>
    </source>
</evidence>
<dbReference type="GO" id="GO:0046872">
    <property type="term" value="F:metal ion binding"/>
    <property type="evidence" value="ECO:0007669"/>
    <property type="project" value="UniProtKB-UniRule"/>
</dbReference>
<feature type="transmembrane region" description="Helical" evidence="14">
    <location>
        <begin position="315"/>
        <end position="334"/>
    </location>
</feature>
<keyword evidence="4 13" id="KW-0479">Metal-binding</keyword>
<evidence type="ECO:0000256" key="10">
    <source>
        <dbReference type="ARBA" id="ARBA00023136"/>
    </source>
</evidence>
<evidence type="ECO:0000256" key="9">
    <source>
        <dbReference type="ARBA" id="ARBA00023049"/>
    </source>
</evidence>
<dbReference type="InterPro" id="IPR001915">
    <property type="entry name" value="Peptidase_M48"/>
</dbReference>
<evidence type="ECO:0000259" key="15">
    <source>
        <dbReference type="Pfam" id="PF01435"/>
    </source>
</evidence>
<comment type="similarity">
    <text evidence="14">Belongs to the peptidase M48A family.</text>
</comment>
<dbReference type="InterPro" id="IPR032456">
    <property type="entry name" value="Peptidase_M48_N"/>
</dbReference>
<feature type="transmembrane region" description="Helical" evidence="14">
    <location>
        <begin position="354"/>
        <end position="376"/>
    </location>
</feature>
<dbReference type="Pfam" id="PF01435">
    <property type="entry name" value="Peptidase_M48"/>
    <property type="match status" value="1"/>
</dbReference>
<gene>
    <name evidence="17" type="ORF">BgAZ_100250</name>
</gene>
<evidence type="ECO:0000259" key="16">
    <source>
        <dbReference type="Pfam" id="PF16491"/>
    </source>
</evidence>
<comment type="cofactor">
    <cofactor evidence="13 14">
        <name>Zn(2+)</name>
        <dbReference type="ChEBI" id="CHEBI:29105"/>
    </cofactor>
    <text evidence="13 14">Binds 1 zinc ion per subunit.</text>
</comment>
<accession>A0AAD8UV40</accession>
<comment type="subcellular location">
    <subcellularLocation>
        <location evidence="1 14">Endoplasmic reticulum membrane</location>
        <topology evidence="1 14">Multi-pass membrane protein</topology>
    </subcellularLocation>
</comment>
<dbReference type="GO" id="GO:0004222">
    <property type="term" value="F:metalloendopeptidase activity"/>
    <property type="evidence" value="ECO:0007669"/>
    <property type="project" value="UniProtKB-UniRule"/>
</dbReference>
<dbReference type="EMBL" id="JAVEPI010000001">
    <property type="protein sequence ID" value="KAK1444119.1"/>
    <property type="molecule type" value="Genomic_DNA"/>
</dbReference>
<evidence type="ECO:0000256" key="7">
    <source>
        <dbReference type="ARBA" id="ARBA00022833"/>
    </source>
</evidence>
<proteinExistence type="inferred from homology"/>
<evidence type="ECO:0000256" key="4">
    <source>
        <dbReference type="ARBA" id="ARBA00022723"/>
    </source>
</evidence>
<feature type="domain" description="CAAX prenyl protease 1 N-terminal" evidence="16">
    <location>
        <begin position="68"/>
        <end position="234"/>
    </location>
</feature>
<protein>
    <recommendedName>
        <fullName evidence="14">CAAX prenyl protease</fullName>
        <ecNumber evidence="14">3.4.24.84</ecNumber>
    </recommendedName>
</protein>
<dbReference type="Pfam" id="PF16491">
    <property type="entry name" value="Peptidase_M48_N"/>
    <property type="match status" value="1"/>
</dbReference>
<reference evidence="17" key="1">
    <citation type="submission" date="2023-08" db="EMBL/GenBank/DDBJ databases">
        <title>Draft sequence of the Babesia gibsoni genome.</title>
        <authorList>
            <person name="Yamagishi J.Y."/>
            <person name="Xuan X.X."/>
        </authorList>
    </citation>
    <scope>NUCLEOTIDE SEQUENCE</scope>
    <source>
        <strain evidence="17">Azabu</strain>
    </source>
</reference>
<evidence type="ECO:0000256" key="13">
    <source>
        <dbReference type="PIRSR" id="PIRSR627057-2"/>
    </source>
</evidence>
<keyword evidence="18" id="KW-1185">Reference proteome</keyword>
<keyword evidence="3 14" id="KW-0812">Transmembrane</keyword>
<keyword evidence="5 14" id="KW-0378">Hydrolase</keyword>
<evidence type="ECO:0000313" key="17">
    <source>
        <dbReference type="EMBL" id="KAK1444119.1"/>
    </source>
</evidence>
<comment type="caution">
    <text evidence="17">The sequence shown here is derived from an EMBL/GenBank/DDBJ whole genome shotgun (WGS) entry which is preliminary data.</text>
</comment>
<feature type="transmembrane region" description="Helical" evidence="14">
    <location>
        <begin position="89"/>
        <end position="111"/>
    </location>
</feature>
<feature type="binding site" evidence="13">
    <location>
        <position position="385"/>
    </location>
    <ligand>
        <name>Zn(2+)</name>
        <dbReference type="ChEBI" id="CHEBI:29105"/>
        <note>catalytic</note>
    </ligand>
</feature>
<sequence length="448" mass="52282">MGIHNLLQPPLHFEFFLGSLLLSELFEHYLNFRQLRVIRRELLNARDPNRKEAFLKRSDEAYKRTQESVNVYLLSEDYHKTVEYAHDKMVFQIISSLIQSAISLAVLFTLLGPKLWHYSGTLLTTPSETYQSLIFCGGKMLLDTAIEIPFSLYSDFVLEEKHGFNQKTIGLFIKDLFLSLMLQVVIGGPVLSTLIFLVRWGGDLFYIYVFAFVVVFYFVMMIVYPEVIAPLFNKYEPLQDGELKEGIEAVARRLKFPLREIKQIDGSKRSSHSNMYFYGLWRFKKIVVYDTLLKQPTSQIIAITMHELGHWNYMHTARLMFFNFSHIFAIFYLFKMFKDDASMFESFGYSKVDAFVIGITLFSCLYTPIGVLMHIICNTITRSGEYQADNFAVIMGHGEELAKGLIEVHHNNKSMIHHDSLYSWFHFTHPVLFERIYAIYKAIHDKKI</sequence>
<feature type="active site" description="Proton donor" evidence="12">
    <location>
        <position position="389"/>
    </location>
</feature>
<keyword evidence="7 13" id="KW-0862">Zinc</keyword>
<evidence type="ECO:0000256" key="2">
    <source>
        <dbReference type="ARBA" id="ARBA00022670"/>
    </source>
</evidence>
<dbReference type="CDD" id="cd07343">
    <property type="entry name" value="M48A_Zmpste24p_like"/>
    <property type="match status" value="1"/>
</dbReference>
<dbReference type="EC" id="3.4.24.84" evidence="14"/>
<evidence type="ECO:0000256" key="12">
    <source>
        <dbReference type="PIRSR" id="PIRSR627057-1"/>
    </source>
</evidence>
<feature type="domain" description="Peptidase M48" evidence="15">
    <location>
        <begin position="237"/>
        <end position="440"/>
    </location>
</feature>
<dbReference type="Proteomes" id="UP001230268">
    <property type="component" value="Unassembled WGS sequence"/>
</dbReference>
<feature type="binding site" evidence="13">
    <location>
        <position position="306"/>
    </location>
    <ligand>
        <name>Zn(2+)</name>
        <dbReference type="ChEBI" id="CHEBI:29105"/>
        <note>catalytic</note>
    </ligand>
</feature>
<dbReference type="FunFam" id="3.30.2010.10:FF:000002">
    <property type="entry name" value="CAAX prenyl protease"/>
    <property type="match status" value="1"/>
</dbReference>
<evidence type="ECO:0000256" key="6">
    <source>
        <dbReference type="ARBA" id="ARBA00022824"/>
    </source>
</evidence>
<feature type="binding site" evidence="13">
    <location>
        <position position="310"/>
    </location>
    <ligand>
        <name>Zn(2+)</name>
        <dbReference type="ChEBI" id="CHEBI:29105"/>
        <note>catalytic</note>
    </ligand>
</feature>